<name>A0AA35KX79_9SAUR</name>
<gene>
    <name evidence="2" type="ORF">PODLI_1B023003</name>
</gene>
<organism evidence="2 3">
    <name type="scientific">Podarcis lilfordi</name>
    <name type="common">Lilford's wall lizard</name>
    <dbReference type="NCBI Taxonomy" id="74358"/>
    <lineage>
        <taxon>Eukaryota</taxon>
        <taxon>Metazoa</taxon>
        <taxon>Chordata</taxon>
        <taxon>Craniata</taxon>
        <taxon>Vertebrata</taxon>
        <taxon>Euteleostomi</taxon>
        <taxon>Lepidosauria</taxon>
        <taxon>Squamata</taxon>
        <taxon>Bifurcata</taxon>
        <taxon>Unidentata</taxon>
        <taxon>Episquamata</taxon>
        <taxon>Laterata</taxon>
        <taxon>Lacertibaenia</taxon>
        <taxon>Lacertidae</taxon>
        <taxon>Podarcis</taxon>
    </lineage>
</organism>
<feature type="compositionally biased region" description="Gly residues" evidence="1">
    <location>
        <begin position="26"/>
        <end position="38"/>
    </location>
</feature>
<protein>
    <submittedName>
        <fullName evidence="2">Uncharacterized protein</fullName>
    </submittedName>
</protein>
<dbReference type="AlphaFoldDB" id="A0AA35KX79"/>
<evidence type="ECO:0000256" key="1">
    <source>
        <dbReference type="SAM" id="MobiDB-lite"/>
    </source>
</evidence>
<proteinExistence type="predicted"/>
<dbReference type="EMBL" id="OX395135">
    <property type="protein sequence ID" value="CAI5785159.1"/>
    <property type="molecule type" value="Genomic_DNA"/>
</dbReference>
<feature type="region of interest" description="Disordered" evidence="1">
    <location>
        <begin position="18"/>
        <end position="44"/>
    </location>
</feature>
<evidence type="ECO:0000313" key="3">
    <source>
        <dbReference type="Proteomes" id="UP001178461"/>
    </source>
</evidence>
<sequence>MIDGPPFPRQRAVAAVASERARTDGLTGGRADGCLGGGAPPPRSLFCRVRRARRPERNEV</sequence>
<reference evidence="2" key="1">
    <citation type="submission" date="2022-12" db="EMBL/GenBank/DDBJ databases">
        <authorList>
            <person name="Alioto T."/>
            <person name="Alioto T."/>
            <person name="Gomez Garrido J."/>
        </authorList>
    </citation>
    <scope>NUCLEOTIDE SEQUENCE</scope>
</reference>
<accession>A0AA35KX79</accession>
<evidence type="ECO:0000313" key="2">
    <source>
        <dbReference type="EMBL" id="CAI5785159.1"/>
    </source>
</evidence>
<dbReference type="Proteomes" id="UP001178461">
    <property type="component" value="Chromosome 10"/>
</dbReference>
<keyword evidence="3" id="KW-1185">Reference proteome</keyword>